<dbReference type="EMBL" id="JAVDPW010000006">
    <property type="protein sequence ID" value="MDR6291279.1"/>
    <property type="molecule type" value="Genomic_DNA"/>
</dbReference>
<name>A0ABU1JRP2_9PROT</name>
<evidence type="ECO:0000313" key="2">
    <source>
        <dbReference type="Proteomes" id="UP001262410"/>
    </source>
</evidence>
<dbReference type="Proteomes" id="UP001262410">
    <property type="component" value="Unassembled WGS sequence"/>
</dbReference>
<reference evidence="1 2" key="1">
    <citation type="submission" date="2023-07" db="EMBL/GenBank/DDBJ databases">
        <title>Sorghum-associated microbial communities from plants grown in Nebraska, USA.</title>
        <authorList>
            <person name="Schachtman D."/>
        </authorList>
    </citation>
    <scope>NUCLEOTIDE SEQUENCE [LARGE SCALE GENOMIC DNA]</scope>
    <source>
        <strain evidence="1 2">584</strain>
    </source>
</reference>
<evidence type="ECO:0008006" key="3">
    <source>
        <dbReference type="Google" id="ProtNLM"/>
    </source>
</evidence>
<keyword evidence="2" id="KW-1185">Reference proteome</keyword>
<sequence>MSRVLVYWLIVGIPLLYGVSMTLTNAAQLFH</sequence>
<accession>A0ABU1JRP2</accession>
<organism evidence="1 2">
    <name type="scientific">Inquilinus ginsengisoli</name>
    <dbReference type="NCBI Taxonomy" id="363840"/>
    <lineage>
        <taxon>Bacteria</taxon>
        <taxon>Pseudomonadati</taxon>
        <taxon>Pseudomonadota</taxon>
        <taxon>Alphaproteobacteria</taxon>
        <taxon>Rhodospirillales</taxon>
        <taxon>Rhodospirillaceae</taxon>
        <taxon>Inquilinus</taxon>
    </lineage>
</organism>
<proteinExistence type="predicted"/>
<evidence type="ECO:0000313" key="1">
    <source>
        <dbReference type="EMBL" id="MDR6291279.1"/>
    </source>
</evidence>
<comment type="caution">
    <text evidence="1">The sequence shown here is derived from an EMBL/GenBank/DDBJ whole genome shotgun (WGS) entry which is preliminary data.</text>
</comment>
<gene>
    <name evidence="1" type="ORF">E9232_003805</name>
</gene>
<protein>
    <recommendedName>
        <fullName evidence="3">Oxalate:formate antiporter</fullName>
    </recommendedName>
</protein>